<accession>A0ABP8RHF1</accession>
<dbReference type="InterPro" id="IPR049449">
    <property type="entry name" value="TesB_ACOT8-like_N"/>
</dbReference>
<dbReference type="Pfam" id="PF13622">
    <property type="entry name" value="4HBT_3"/>
    <property type="match status" value="1"/>
</dbReference>
<dbReference type="EMBL" id="BAABGT010000012">
    <property type="protein sequence ID" value="GAA4538116.1"/>
    <property type="molecule type" value="Genomic_DNA"/>
</dbReference>
<evidence type="ECO:0000313" key="4">
    <source>
        <dbReference type="EMBL" id="GAA4538116.1"/>
    </source>
</evidence>
<dbReference type="RefSeq" id="WP_345412678.1">
    <property type="nucleotide sequence ID" value="NZ_BAABGT010000012.1"/>
</dbReference>
<feature type="domain" description="Acyl-CoA thioesterase-like C-terminal" evidence="3">
    <location>
        <begin position="136"/>
        <end position="268"/>
    </location>
</feature>
<comment type="caution">
    <text evidence="4">The sequence shown here is derived from an EMBL/GenBank/DDBJ whole genome shotgun (WGS) entry which is preliminary data.</text>
</comment>
<proteinExistence type="predicted"/>
<reference evidence="5" key="1">
    <citation type="journal article" date="2019" name="Int. J. Syst. Evol. Microbiol.">
        <title>The Global Catalogue of Microorganisms (GCM) 10K type strain sequencing project: providing services to taxonomists for standard genome sequencing and annotation.</title>
        <authorList>
            <consortium name="The Broad Institute Genomics Platform"/>
            <consortium name="The Broad Institute Genome Sequencing Center for Infectious Disease"/>
            <person name="Wu L."/>
            <person name="Ma J."/>
        </authorList>
    </citation>
    <scope>NUCLEOTIDE SEQUENCE [LARGE SCALE GENOMIC DNA]</scope>
    <source>
        <strain evidence="5">JCM 17906</strain>
    </source>
</reference>
<dbReference type="Gene3D" id="2.40.160.210">
    <property type="entry name" value="Acyl-CoA thioesterase, double hotdog domain"/>
    <property type="match status" value="1"/>
</dbReference>
<keyword evidence="5" id="KW-1185">Reference proteome</keyword>
<dbReference type="SUPFAM" id="SSF54637">
    <property type="entry name" value="Thioesterase/thiol ester dehydrase-isomerase"/>
    <property type="match status" value="1"/>
</dbReference>
<feature type="region of interest" description="Disordered" evidence="1">
    <location>
        <begin position="1"/>
        <end position="22"/>
    </location>
</feature>
<evidence type="ECO:0000256" key="1">
    <source>
        <dbReference type="SAM" id="MobiDB-lite"/>
    </source>
</evidence>
<name>A0ABP8RHF1_9PSEU</name>
<dbReference type="InterPro" id="IPR029069">
    <property type="entry name" value="HotDog_dom_sf"/>
</dbReference>
<organism evidence="4 5">
    <name type="scientific">Pseudonocardia xishanensis</name>
    <dbReference type="NCBI Taxonomy" id="630995"/>
    <lineage>
        <taxon>Bacteria</taxon>
        <taxon>Bacillati</taxon>
        <taxon>Actinomycetota</taxon>
        <taxon>Actinomycetes</taxon>
        <taxon>Pseudonocardiales</taxon>
        <taxon>Pseudonocardiaceae</taxon>
        <taxon>Pseudonocardia</taxon>
    </lineage>
</organism>
<sequence length="271" mass="28667">MSEEPFYRPLDSDPTDPSAGLFHATAATTGPWFADAQHLGPPSALLVRSFERVPPSRPDAPPLQLARYSIEVLGAVPAGEVAVRAWVERPGRTIELLAAEMTAGGRAVLRARAWRLAIADTADAATGAGDPIPGPETVAPQVGRPEGWLPGYLDAVEWRWVAGHFDELGPGAAWGRLRVPVVEGEEPSGLQRLAAVADSANGVAAPLPMSGWLFLNTELSVHLHRPPTGGWTGIDAQTVIGPTGTGTVSARLFDADGHAGRITQELTVRRR</sequence>
<evidence type="ECO:0000259" key="3">
    <source>
        <dbReference type="Pfam" id="PF20789"/>
    </source>
</evidence>
<gene>
    <name evidence="4" type="ORF">GCM10023175_07570</name>
</gene>
<evidence type="ECO:0000259" key="2">
    <source>
        <dbReference type="Pfam" id="PF13622"/>
    </source>
</evidence>
<protein>
    <submittedName>
        <fullName evidence="4">Thioesterase family protein</fullName>
    </submittedName>
</protein>
<dbReference type="Proteomes" id="UP001501598">
    <property type="component" value="Unassembled WGS sequence"/>
</dbReference>
<evidence type="ECO:0000313" key="5">
    <source>
        <dbReference type="Proteomes" id="UP001501598"/>
    </source>
</evidence>
<feature type="domain" description="Acyl-CoA thioesterase-like N-terminal HotDog" evidence="2">
    <location>
        <begin position="29"/>
        <end position="115"/>
    </location>
</feature>
<dbReference type="InterPro" id="IPR042171">
    <property type="entry name" value="Acyl-CoA_hotdog"/>
</dbReference>
<dbReference type="InterPro" id="IPR049450">
    <property type="entry name" value="ACOT8-like_C"/>
</dbReference>
<dbReference type="Pfam" id="PF20789">
    <property type="entry name" value="4HBT_3C"/>
    <property type="match status" value="1"/>
</dbReference>